<dbReference type="AlphaFoldDB" id="A0AAW1MBG8"/>
<dbReference type="Proteomes" id="UP001443914">
    <property type="component" value="Unassembled WGS sequence"/>
</dbReference>
<dbReference type="PANTHER" id="PTHR31050:SF4">
    <property type="entry name" value="DUF1262 FAMILY PROTEIN (DUF1262)"/>
    <property type="match status" value="1"/>
</dbReference>
<accession>A0AAW1MBG8</accession>
<dbReference type="EMBL" id="JBDFQZ010000003">
    <property type="protein sequence ID" value="KAK9742467.1"/>
    <property type="molecule type" value="Genomic_DNA"/>
</dbReference>
<dbReference type="PANTHER" id="PTHR31050">
    <property type="entry name" value="OS08G0413200 PROTEIN"/>
    <property type="match status" value="1"/>
</dbReference>
<dbReference type="Pfam" id="PF06880">
    <property type="entry name" value="DUF1262"/>
    <property type="match status" value="1"/>
</dbReference>
<gene>
    <name evidence="1" type="ORF">RND81_03G175200</name>
</gene>
<reference evidence="1" key="1">
    <citation type="submission" date="2024-03" db="EMBL/GenBank/DDBJ databases">
        <title>WGS assembly of Saponaria officinalis var. Norfolk2.</title>
        <authorList>
            <person name="Jenkins J."/>
            <person name="Shu S."/>
            <person name="Grimwood J."/>
            <person name="Barry K."/>
            <person name="Goodstein D."/>
            <person name="Schmutz J."/>
            <person name="Leebens-Mack J."/>
            <person name="Osbourn A."/>
        </authorList>
    </citation>
    <scope>NUCLEOTIDE SEQUENCE [LARGE SCALE GENOMIC DNA]</scope>
    <source>
        <strain evidence="1">JIC</strain>
    </source>
</reference>
<evidence type="ECO:0000313" key="1">
    <source>
        <dbReference type="EMBL" id="KAK9742467.1"/>
    </source>
</evidence>
<sequence>MYVTRGLSWYRKDPSALSIRPPDNAPNTGVLVITDEDTEEQDAYCWGMCEYKNIKTLPFPQNKILSIVHQSEFKNDSITKVWFLPVLGHPLSSHRYYVIRAKGHHQGKACTSSKRADICSCCFYSEVINDLKPRPFDPRDIYQQFEIRRYHGGGFYAKSVAYDGVPPDFLRKKGWQVRAHRSIRGQLHDALGLDESVQASLPPPPTFPLPPLHLRYAAVVIGRWYTPFLFLREEAKLWRHMKKSMFYEITLEQYWEEIYSKQNESNEDDSIVIDAMIKREEALVYGIESVIEVNPMLGFVTFTIPSNNLSQGNKVRLGMSLAVFESMRGIQVERGWMNDQEFDVRVERVEEVGRRRRVDMEWRRFGCYVLVESFSIRRLDGVLIMKHNFKHTHKIQCKWD</sequence>
<keyword evidence="2" id="KW-1185">Reference proteome</keyword>
<comment type="caution">
    <text evidence="1">The sequence shown here is derived from an EMBL/GenBank/DDBJ whole genome shotgun (WGS) entry which is preliminary data.</text>
</comment>
<evidence type="ECO:0000313" key="2">
    <source>
        <dbReference type="Proteomes" id="UP001443914"/>
    </source>
</evidence>
<name>A0AAW1MBG8_SAPOF</name>
<organism evidence="1 2">
    <name type="scientific">Saponaria officinalis</name>
    <name type="common">Common soapwort</name>
    <name type="synonym">Lychnis saponaria</name>
    <dbReference type="NCBI Taxonomy" id="3572"/>
    <lineage>
        <taxon>Eukaryota</taxon>
        <taxon>Viridiplantae</taxon>
        <taxon>Streptophyta</taxon>
        <taxon>Embryophyta</taxon>
        <taxon>Tracheophyta</taxon>
        <taxon>Spermatophyta</taxon>
        <taxon>Magnoliopsida</taxon>
        <taxon>eudicotyledons</taxon>
        <taxon>Gunneridae</taxon>
        <taxon>Pentapetalae</taxon>
        <taxon>Caryophyllales</taxon>
        <taxon>Caryophyllaceae</taxon>
        <taxon>Caryophylleae</taxon>
        <taxon>Saponaria</taxon>
    </lineage>
</organism>
<protein>
    <submittedName>
        <fullName evidence="1">Uncharacterized protein</fullName>
    </submittedName>
</protein>
<proteinExistence type="predicted"/>
<dbReference type="InterPro" id="IPR010683">
    <property type="entry name" value="DUF1262"/>
</dbReference>